<gene>
    <name evidence="7" type="ORF">CKAN_01823600</name>
</gene>
<dbReference type="PROSITE" id="PS00221">
    <property type="entry name" value="MIP"/>
    <property type="match status" value="2"/>
</dbReference>
<feature type="transmembrane region" description="Helical" evidence="6">
    <location>
        <begin position="236"/>
        <end position="257"/>
    </location>
</feature>
<feature type="transmembrane region" description="Helical" evidence="6">
    <location>
        <begin position="167"/>
        <end position="185"/>
    </location>
</feature>
<dbReference type="Gene3D" id="1.20.1080.10">
    <property type="entry name" value="Glycerol uptake facilitator protein"/>
    <property type="match status" value="3"/>
</dbReference>
<dbReference type="GO" id="GO:0015267">
    <property type="term" value="F:channel activity"/>
    <property type="evidence" value="ECO:0007669"/>
    <property type="project" value="InterPro"/>
</dbReference>
<evidence type="ECO:0000256" key="4">
    <source>
        <dbReference type="ARBA" id="ARBA00022989"/>
    </source>
</evidence>
<keyword evidence="4 6" id="KW-1133">Transmembrane helix</keyword>
<evidence type="ECO:0000313" key="8">
    <source>
        <dbReference type="Proteomes" id="UP000283530"/>
    </source>
</evidence>
<feature type="transmembrane region" description="Helical" evidence="6">
    <location>
        <begin position="386"/>
        <end position="408"/>
    </location>
</feature>
<keyword evidence="3 6" id="KW-0812">Transmembrane</keyword>
<dbReference type="EMBL" id="QPKB01000007">
    <property type="protein sequence ID" value="RWR89187.1"/>
    <property type="molecule type" value="Genomic_DNA"/>
</dbReference>
<protein>
    <submittedName>
        <fullName evidence="7">Aquaporin NIP1-2</fullName>
    </submittedName>
</protein>
<feature type="transmembrane region" description="Helical" evidence="6">
    <location>
        <begin position="277"/>
        <end position="302"/>
    </location>
</feature>
<dbReference type="NCBIfam" id="TIGR00861">
    <property type="entry name" value="MIP"/>
    <property type="match status" value="2"/>
</dbReference>
<dbReference type="PRINTS" id="PR00783">
    <property type="entry name" value="MINTRINSICP"/>
</dbReference>
<evidence type="ECO:0000256" key="5">
    <source>
        <dbReference type="ARBA" id="ARBA00023136"/>
    </source>
</evidence>
<accession>A0A443PEJ5</accession>
<evidence type="ECO:0000256" key="1">
    <source>
        <dbReference type="ARBA" id="ARBA00004141"/>
    </source>
</evidence>
<dbReference type="InterPro" id="IPR023271">
    <property type="entry name" value="Aquaporin-like"/>
</dbReference>
<dbReference type="STRING" id="337451.A0A443PEJ5"/>
<dbReference type="Proteomes" id="UP000283530">
    <property type="component" value="Unassembled WGS sequence"/>
</dbReference>
<evidence type="ECO:0000313" key="7">
    <source>
        <dbReference type="EMBL" id="RWR89187.1"/>
    </source>
</evidence>
<evidence type="ECO:0000256" key="3">
    <source>
        <dbReference type="ARBA" id="ARBA00022692"/>
    </source>
</evidence>
<name>A0A443PEJ5_9MAGN</name>
<evidence type="ECO:0000256" key="6">
    <source>
        <dbReference type="SAM" id="Phobius"/>
    </source>
</evidence>
<sequence length="619" mass="66327">MSEMIGAGVPASPLEEEEEVGVSLIDGGSLHMEEGKSPVPVAADYLTQKIMAEMFGTYIMMFAGCTSVVVNLKMMGGVTLPWISLVFGMVVMVMIYAVGHISGAHFNPAITIAFATCKRLPWKQVPAYISAQLFGSTLASATLRLLLDIKQEHYFGTVPTVSNLQSLALEIIISFILMFVISGVATDNRAIGELAGFAVGATVLLNILSAGSASGASMNPVRSLGPAIVFNRYEGIWVYMVGPICGTVPAYISAQVLGSTLASGTLRLLFDLKHEHYFGTISTGSNVQSFVLEFIISFYLMFVISGVATDNRAIGELAEQVMSEINGDRVDTKAMEEEGVDGNIRYGEGLHIEEGAESPVSVAADLKSRRSRGWGCSLSLCFIQKLMAEVLGTYFMIFAGCASVVVNLKTGTVTFPGICIVWGLVVMVMVYSLGHISGAHFNPAVTISFATCKRFPWKQVPAYISAQVLGSTLASGTLRLLFDLKHEHYFGTIPTGSNVQSFVLEFIISFYLMFVISGVATDNRAIGELAGIAVGATVLLNVLFAGPISGASMNPARSIGPALVMKRYEGIWVYMVGPIGGTVVGAWAYNLIRFTDKPLREITKSGSFLKSLRNGSIRN</sequence>
<reference evidence="7 8" key="1">
    <citation type="journal article" date="2019" name="Nat. Plants">
        <title>Stout camphor tree genome fills gaps in understanding of flowering plant genome evolution.</title>
        <authorList>
            <person name="Chaw S.M."/>
            <person name="Liu Y.C."/>
            <person name="Wu Y.W."/>
            <person name="Wang H.Y."/>
            <person name="Lin C.I."/>
            <person name="Wu C.S."/>
            <person name="Ke H.M."/>
            <person name="Chang L.Y."/>
            <person name="Hsu C.Y."/>
            <person name="Yang H.T."/>
            <person name="Sudianto E."/>
            <person name="Hsu M.H."/>
            <person name="Wu K.P."/>
            <person name="Wang L.N."/>
            <person name="Leebens-Mack J.H."/>
            <person name="Tsai I.J."/>
        </authorList>
    </citation>
    <scope>NUCLEOTIDE SEQUENCE [LARGE SCALE GENOMIC DNA]</scope>
    <source>
        <strain evidence="8">cv. Chaw 1501</strain>
        <tissue evidence="7">Young leaves</tissue>
    </source>
</reference>
<organism evidence="7 8">
    <name type="scientific">Cinnamomum micranthum f. kanehirae</name>
    <dbReference type="NCBI Taxonomy" id="337451"/>
    <lineage>
        <taxon>Eukaryota</taxon>
        <taxon>Viridiplantae</taxon>
        <taxon>Streptophyta</taxon>
        <taxon>Embryophyta</taxon>
        <taxon>Tracheophyta</taxon>
        <taxon>Spermatophyta</taxon>
        <taxon>Magnoliopsida</taxon>
        <taxon>Magnoliidae</taxon>
        <taxon>Laurales</taxon>
        <taxon>Lauraceae</taxon>
        <taxon>Cinnamomum</taxon>
    </lineage>
</organism>
<feature type="transmembrane region" description="Helical" evidence="6">
    <location>
        <begin position="197"/>
        <end position="216"/>
    </location>
</feature>
<keyword evidence="2" id="KW-0813">Transport</keyword>
<feature type="transmembrane region" description="Helical" evidence="6">
    <location>
        <begin position="414"/>
        <end position="433"/>
    </location>
</feature>
<feature type="transmembrane region" description="Helical" evidence="6">
    <location>
        <begin position="532"/>
        <end position="551"/>
    </location>
</feature>
<keyword evidence="5 6" id="KW-0472">Membrane</keyword>
<dbReference type="CDD" id="cd00333">
    <property type="entry name" value="MIP"/>
    <property type="match status" value="2"/>
</dbReference>
<dbReference type="InterPro" id="IPR000425">
    <property type="entry name" value="MIP"/>
</dbReference>
<comment type="subcellular location">
    <subcellularLocation>
        <location evidence="1">Membrane</location>
        <topology evidence="1">Multi-pass membrane protein</topology>
    </subcellularLocation>
</comment>
<dbReference type="Pfam" id="PF00230">
    <property type="entry name" value="MIP"/>
    <property type="match status" value="2"/>
</dbReference>
<feature type="transmembrane region" description="Helical" evidence="6">
    <location>
        <begin position="55"/>
        <end position="72"/>
    </location>
</feature>
<dbReference type="PANTHER" id="PTHR45724:SF13">
    <property type="entry name" value="AQUAPORIN NIP1-1-RELATED"/>
    <property type="match status" value="1"/>
</dbReference>
<dbReference type="SUPFAM" id="SSF81338">
    <property type="entry name" value="Aquaporin-like"/>
    <property type="match status" value="3"/>
</dbReference>
<feature type="transmembrane region" description="Helical" evidence="6">
    <location>
        <begin position="128"/>
        <end position="147"/>
    </location>
</feature>
<feature type="transmembrane region" description="Helical" evidence="6">
    <location>
        <begin position="79"/>
        <end position="98"/>
    </location>
</feature>
<evidence type="ECO:0000256" key="2">
    <source>
        <dbReference type="ARBA" id="ARBA00022448"/>
    </source>
</evidence>
<feature type="transmembrane region" description="Helical" evidence="6">
    <location>
        <begin position="571"/>
        <end position="592"/>
    </location>
</feature>
<comment type="caution">
    <text evidence="7">The sequence shown here is derived from an EMBL/GenBank/DDBJ whole genome shotgun (WGS) entry which is preliminary data.</text>
</comment>
<keyword evidence="8" id="KW-1185">Reference proteome</keyword>
<proteinExistence type="predicted"/>
<dbReference type="InterPro" id="IPR034294">
    <property type="entry name" value="Aquaporin_transptr"/>
</dbReference>
<dbReference type="GO" id="GO:0016020">
    <property type="term" value="C:membrane"/>
    <property type="evidence" value="ECO:0007669"/>
    <property type="project" value="UniProtKB-SubCell"/>
</dbReference>
<dbReference type="OrthoDB" id="3222at2759"/>
<dbReference type="AlphaFoldDB" id="A0A443PEJ5"/>
<dbReference type="PANTHER" id="PTHR45724">
    <property type="entry name" value="AQUAPORIN NIP2-1"/>
    <property type="match status" value="1"/>
</dbReference>
<feature type="transmembrane region" description="Helical" evidence="6">
    <location>
        <begin position="462"/>
        <end position="482"/>
    </location>
</feature>
<feature type="transmembrane region" description="Helical" evidence="6">
    <location>
        <begin position="502"/>
        <end position="520"/>
    </location>
</feature>
<dbReference type="InterPro" id="IPR022357">
    <property type="entry name" value="MIP_CS"/>
</dbReference>